<keyword evidence="4 13" id="KW-0328">Glycosyltransferase</keyword>
<evidence type="ECO:0000256" key="6">
    <source>
        <dbReference type="ARBA" id="ARBA00022692"/>
    </source>
</evidence>
<sequence>MSPHYNNSIQLALHEESDLFHDIIQQDFLDTYNNLTLKTLMGMEWVTKYCPKASYVLKIDSDMFLNVGYLVHNLLKPELPARKNYISGYYVPKFAVNREKGGKYYVPKEVYASDMYPPYVAGPGYVFSGDMAKKIYDVAQIVPLIHMEDAFVGICLEKLNVKITVSPPNLFNGHRINYDHCQFHALIMVHHYSPAELLQVWQDFTASRKCPSNKK</sequence>
<evidence type="ECO:0000256" key="12">
    <source>
        <dbReference type="ARBA" id="ARBA00023180"/>
    </source>
</evidence>
<protein>
    <recommendedName>
        <fullName evidence="13">Hexosyltransferase</fullName>
        <ecNumber evidence="13">2.4.1.-</ecNumber>
    </recommendedName>
</protein>
<comment type="subcellular location">
    <subcellularLocation>
        <location evidence="1 13">Golgi apparatus membrane</location>
        <topology evidence="1 13">Single-pass type II membrane protein</topology>
    </subcellularLocation>
</comment>
<dbReference type="PANTHER" id="PTHR11214:SF151">
    <property type="entry name" value="HEXOSYLTRANSFERASE"/>
    <property type="match status" value="1"/>
</dbReference>
<evidence type="ECO:0000313" key="15">
    <source>
        <dbReference type="Proteomes" id="UP001066276"/>
    </source>
</evidence>
<evidence type="ECO:0000256" key="7">
    <source>
        <dbReference type="ARBA" id="ARBA00022968"/>
    </source>
</evidence>
<keyword evidence="10" id="KW-0443">Lipid metabolism</keyword>
<dbReference type="GO" id="GO:0000139">
    <property type="term" value="C:Golgi membrane"/>
    <property type="evidence" value="ECO:0007669"/>
    <property type="project" value="UniProtKB-SubCell"/>
</dbReference>
<dbReference type="AlphaFoldDB" id="A0AAV7R832"/>
<dbReference type="GO" id="GO:0006629">
    <property type="term" value="P:lipid metabolic process"/>
    <property type="evidence" value="ECO:0007669"/>
    <property type="project" value="UniProtKB-KW"/>
</dbReference>
<keyword evidence="11" id="KW-0472">Membrane</keyword>
<dbReference type="EC" id="2.4.1.-" evidence="13"/>
<accession>A0AAV7R832</accession>
<dbReference type="InterPro" id="IPR002659">
    <property type="entry name" value="Glyco_trans_31"/>
</dbReference>
<reference evidence="14" key="1">
    <citation type="journal article" date="2022" name="bioRxiv">
        <title>Sequencing and chromosome-scale assembly of the giantPleurodeles waltlgenome.</title>
        <authorList>
            <person name="Brown T."/>
            <person name="Elewa A."/>
            <person name="Iarovenko S."/>
            <person name="Subramanian E."/>
            <person name="Araus A.J."/>
            <person name="Petzold A."/>
            <person name="Susuki M."/>
            <person name="Suzuki K.-i.T."/>
            <person name="Hayashi T."/>
            <person name="Toyoda A."/>
            <person name="Oliveira C."/>
            <person name="Osipova E."/>
            <person name="Leigh N.D."/>
            <person name="Simon A."/>
            <person name="Yun M.H."/>
        </authorList>
    </citation>
    <scope>NUCLEOTIDE SEQUENCE</scope>
    <source>
        <strain evidence="14">20211129_DDA</strain>
        <tissue evidence="14">Liver</tissue>
    </source>
</reference>
<dbReference type="Pfam" id="PF01762">
    <property type="entry name" value="Galactosyl_T"/>
    <property type="match status" value="1"/>
</dbReference>
<evidence type="ECO:0000256" key="8">
    <source>
        <dbReference type="ARBA" id="ARBA00022989"/>
    </source>
</evidence>
<comment type="caution">
    <text evidence="14">The sequence shown here is derived from an EMBL/GenBank/DDBJ whole genome shotgun (WGS) entry which is preliminary data.</text>
</comment>
<keyword evidence="15" id="KW-1185">Reference proteome</keyword>
<dbReference type="FunFam" id="3.90.550.50:FF:000001">
    <property type="entry name" value="Hexosyltransferase"/>
    <property type="match status" value="1"/>
</dbReference>
<evidence type="ECO:0000256" key="13">
    <source>
        <dbReference type="RuleBase" id="RU363063"/>
    </source>
</evidence>
<dbReference type="GO" id="GO:0006493">
    <property type="term" value="P:protein O-linked glycosylation"/>
    <property type="evidence" value="ECO:0007669"/>
    <property type="project" value="TreeGrafter"/>
</dbReference>
<dbReference type="PANTHER" id="PTHR11214">
    <property type="entry name" value="BETA-1,3-N-ACETYLGLUCOSAMINYLTRANSFERASE"/>
    <property type="match status" value="1"/>
</dbReference>
<proteinExistence type="inferred from homology"/>
<evidence type="ECO:0000256" key="3">
    <source>
        <dbReference type="ARBA" id="ARBA00008661"/>
    </source>
</evidence>
<dbReference type="Gene3D" id="3.90.550.50">
    <property type="match status" value="1"/>
</dbReference>
<name>A0AAV7R832_PLEWA</name>
<evidence type="ECO:0000256" key="9">
    <source>
        <dbReference type="ARBA" id="ARBA00023034"/>
    </source>
</evidence>
<dbReference type="GO" id="GO:0008499">
    <property type="term" value="F:N-acetyl-beta-D-glucosaminide beta-(1,3)-galactosyltransferase activity"/>
    <property type="evidence" value="ECO:0007669"/>
    <property type="project" value="TreeGrafter"/>
</dbReference>
<gene>
    <name evidence="14" type="ORF">NDU88_001270</name>
</gene>
<evidence type="ECO:0000256" key="1">
    <source>
        <dbReference type="ARBA" id="ARBA00004323"/>
    </source>
</evidence>
<evidence type="ECO:0000313" key="14">
    <source>
        <dbReference type="EMBL" id="KAJ1148434.1"/>
    </source>
</evidence>
<comment type="pathway">
    <text evidence="2">Protein modification; protein glycosylation.</text>
</comment>
<evidence type="ECO:0000256" key="10">
    <source>
        <dbReference type="ARBA" id="ARBA00023098"/>
    </source>
</evidence>
<evidence type="ECO:0000256" key="4">
    <source>
        <dbReference type="ARBA" id="ARBA00022676"/>
    </source>
</evidence>
<keyword evidence="8" id="KW-1133">Transmembrane helix</keyword>
<keyword evidence="7" id="KW-0735">Signal-anchor</keyword>
<keyword evidence="5" id="KW-0808">Transferase</keyword>
<dbReference type="Proteomes" id="UP001066276">
    <property type="component" value="Chromosome 5"/>
</dbReference>
<dbReference type="EMBL" id="JANPWB010000009">
    <property type="protein sequence ID" value="KAJ1148434.1"/>
    <property type="molecule type" value="Genomic_DNA"/>
</dbReference>
<keyword evidence="9 13" id="KW-0333">Golgi apparatus</keyword>
<evidence type="ECO:0000256" key="11">
    <source>
        <dbReference type="ARBA" id="ARBA00023136"/>
    </source>
</evidence>
<evidence type="ECO:0000256" key="5">
    <source>
        <dbReference type="ARBA" id="ARBA00022679"/>
    </source>
</evidence>
<keyword evidence="12" id="KW-0325">Glycoprotein</keyword>
<organism evidence="14 15">
    <name type="scientific">Pleurodeles waltl</name>
    <name type="common">Iberian ribbed newt</name>
    <dbReference type="NCBI Taxonomy" id="8319"/>
    <lineage>
        <taxon>Eukaryota</taxon>
        <taxon>Metazoa</taxon>
        <taxon>Chordata</taxon>
        <taxon>Craniata</taxon>
        <taxon>Vertebrata</taxon>
        <taxon>Euteleostomi</taxon>
        <taxon>Amphibia</taxon>
        <taxon>Batrachia</taxon>
        <taxon>Caudata</taxon>
        <taxon>Salamandroidea</taxon>
        <taxon>Salamandridae</taxon>
        <taxon>Pleurodelinae</taxon>
        <taxon>Pleurodeles</taxon>
    </lineage>
</organism>
<evidence type="ECO:0000256" key="2">
    <source>
        <dbReference type="ARBA" id="ARBA00004922"/>
    </source>
</evidence>
<keyword evidence="6" id="KW-0812">Transmembrane</keyword>
<comment type="similarity">
    <text evidence="3 13">Belongs to the glycosyltransferase 31 family.</text>
</comment>